<gene>
    <name evidence="1" type="ORF">DPX16_10901</name>
</gene>
<comment type="caution">
    <text evidence="1">The sequence shown here is derived from an EMBL/GenBank/DDBJ whole genome shotgun (WGS) entry which is preliminary data.</text>
</comment>
<name>A0A3N0Z959_ANAGA</name>
<dbReference type="AlphaFoldDB" id="A0A3N0Z959"/>
<proteinExistence type="predicted"/>
<organism evidence="1 2">
    <name type="scientific">Anabarilius grahami</name>
    <name type="common">Kanglang fish</name>
    <name type="synonym">Barilius grahami</name>
    <dbReference type="NCBI Taxonomy" id="495550"/>
    <lineage>
        <taxon>Eukaryota</taxon>
        <taxon>Metazoa</taxon>
        <taxon>Chordata</taxon>
        <taxon>Craniata</taxon>
        <taxon>Vertebrata</taxon>
        <taxon>Euteleostomi</taxon>
        <taxon>Actinopterygii</taxon>
        <taxon>Neopterygii</taxon>
        <taxon>Teleostei</taxon>
        <taxon>Ostariophysi</taxon>
        <taxon>Cypriniformes</taxon>
        <taxon>Xenocyprididae</taxon>
        <taxon>Xenocypridinae</taxon>
        <taxon>Xenocypridinae incertae sedis</taxon>
        <taxon>Anabarilius</taxon>
    </lineage>
</organism>
<keyword evidence="2" id="KW-1185">Reference proteome</keyword>
<dbReference type="EMBL" id="RJVU01007007">
    <property type="protein sequence ID" value="ROL54478.1"/>
    <property type="molecule type" value="Genomic_DNA"/>
</dbReference>
<sequence length="177" mass="19209">MGSRLRIAPESGLTPAQESTLNVSTLLLCPKSLTCLLIFESIAYSAWQLRALEARSDRNKARNSDTDESHQRSNPPSSTFSLRHFLGVISNVLAAVLQLFAIFGGSTLGSGQNTELGALSSDSTPNTHTTTHTIYYLIICKCELVKYVFSTLMDLEKGNVIAGYGGLTESSDFNQNI</sequence>
<dbReference type="Proteomes" id="UP000281406">
    <property type="component" value="Unassembled WGS sequence"/>
</dbReference>
<protein>
    <submittedName>
        <fullName evidence="1">Uncharacterized protein</fullName>
    </submittedName>
</protein>
<reference evidence="1 2" key="1">
    <citation type="submission" date="2018-10" db="EMBL/GenBank/DDBJ databases">
        <title>Genome assembly for a Yunnan-Guizhou Plateau 3E fish, Anabarilius grahami (Regan), and its evolutionary and genetic applications.</title>
        <authorList>
            <person name="Jiang W."/>
        </authorList>
    </citation>
    <scope>NUCLEOTIDE SEQUENCE [LARGE SCALE GENOMIC DNA]</scope>
    <source>
        <strain evidence="1">AG-KIZ</strain>
        <tissue evidence="1">Muscle</tissue>
    </source>
</reference>
<accession>A0A3N0Z959</accession>
<evidence type="ECO:0000313" key="1">
    <source>
        <dbReference type="EMBL" id="ROL54478.1"/>
    </source>
</evidence>
<evidence type="ECO:0000313" key="2">
    <source>
        <dbReference type="Proteomes" id="UP000281406"/>
    </source>
</evidence>